<protein>
    <submittedName>
        <fullName evidence="1">Uncharacterized protein</fullName>
    </submittedName>
</protein>
<keyword evidence="2" id="KW-1185">Reference proteome</keyword>
<dbReference type="Proteomes" id="UP001172159">
    <property type="component" value="Unassembled WGS sequence"/>
</dbReference>
<sequence length="201" mass="22458">MTCRSQVVVCAYACRSQVTESLRSLWRPASVPDELLQCEHRVTCINKIESSIFRHGGFPYNDVVEADGQPGTACMFGTHIEAKSLCYAPNGATSTDRPVRLCGGIRIVEVKAEKRQKMFWKKGEKRGLHPIFFAVSSARECPGQYRTAAPHRSTVTLLPSEPRDTRTRSNCISASPTIIGTICTRSKFMWAIGFLRKLAFR</sequence>
<name>A0AA40K7D6_9PEZI</name>
<dbReference type="AlphaFoldDB" id="A0AA40K7D6"/>
<evidence type="ECO:0000313" key="1">
    <source>
        <dbReference type="EMBL" id="KAK0748097.1"/>
    </source>
</evidence>
<evidence type="ECO:0000313" key="2">
    <source>
        <dbReference type="Proteomes" id="UP001172159"/>
    </source>
</evidence>
<proteinExistence type="predicted"/>
<organism evidence="1 2">
    <name type="scientific">Apiosordaria backusii</name>
    <dbReference type="NCBI Taxonomy" id="314023"/>
    <lineage>
        <taxon>Eukaryota</taxon>
        <taxon>Fungi</taxon>
        <taxon>Dikarya</taxon>
        <taxon>Ascomycota</taxon>
        <taxon>Pezizomycotina</taxon>
        <taxon>Sordariomycetes</taxon>
        <taxon>Sordariomycetidae</taxon>
        <taxon>Sordariales</taxon>
        <taxon>Lasiosphaeriaceae</taxon>
        <taxon>Apiosordaria</taxon>
    </lineage>
</organism>
<comment type="caution">
    <text evidence="1">The sequence shown here is derived from an EMBL/GenBank/DDBJ whole genome shotgun (WGS) entry which is preliminary data.</text>
</comment>
<dbReference type="EMBL" id="JAUKTV010000001">
    <property type="protein sequence ID" value="KAK0748097.1"/>
    <property type="molecule type" value="Genomic_DNA"/>
</dbReference>
<gene>
    <name evidence="1" type="ORF">B0T21DRAFT_419624</name>
</gene>
<accession>A0AA40K7D6</accession>
<reference evidence="1" key="1">
    <citation type="submission" date="2023-06" db="EMBL/GenBank/DDBJ databases">
        <title>Genome-scale phylogeny and comparative genomics of the fungal order Sordariales.</title>
        <authorList>
            <consortium name="Lawrence Berkeley National Laboratory"/>
            <person name="Hensen N."/>
            <person name="Bonometti L."/>
            <person name="Westerberg I."/>
            <person name="Brannstrom I.O."/>
            <person name="Guillou S."/>
            <person name="Cros-Aarteil S."/>
            <person name="Calhoun S."/>
            <person name="Haridas S."/>
            <person name="Kuo A."/>
            <person name="Mondo S."/>
            <person name="Pangilinan J."/>
            <person name="Riley R."/>
            <person name="Labutti K."/>
            <person name="Andreopoulos B."/>
            <person name="Lipzen A."/>
            <person name="Chen C."/>
            <person name="Yanf M."/>
            <person name="Daum C."/>
            <person name="Ng V."/>
            <person name="Clum A."/>
            <person name="Steindorff A."/>
            <person name="Ohm R."/>
            <person name="Martin F."/>
            <person name="Silar P."/>
            <person name="Natvig D."/>
            <person name="Lalanne C."/>
            <person name="Gautier V."/>
            <person name="Ament-Velasquez S.L."/>
            <person name="Kruys A."/>
            <person name="Hutchinson M.I."/>
            <person name="Powell A.J."/>
            <person name="Barry K."/>
            <person name="Miller A.N."/>
            <person name="Grigoriev I.V."/>
            <person name="Debuchy R."/>
            <person name="Gladieux P."/>
            <person name="Thoren M.H."/>
            <person name="Johannesson H."/>
        </authorList>
    </citation>
    <scope>NUCLEOTIDE SEQUENCE</scope>
    <source>
        <strain evidence="1">CBS 540.89</strain>
    </source>
</reference>